<evidence type="ECO:0000313" key="2">
    <source>
        <dbReference type="EMBL" id="KUP95558.1"/>
    </source>
</evidence>
<sequence>MKPTPHPTFGLLAAALSASILAVDLPYYAVAASAALVVLIAVWLVVAVRDAKKRARGGPR</sequence>
<dbReference type="Proteomes" id="UP000074382">
    <property type="component" value="Unassembled WGS sequence"/>
</dbReference>
<evidence type="ECO:0000313" key="3">
    <source>
        <dbReference type="Proteomes" id="UP000074382"/>
    </source>
</evidence>
<comment type="caution">
    <text evidence="2">The sequence shown here is derived from an EMBL/GenBank/DDBJ whole genome shotgun (WGS) entry which is preliminary data.</text>
</comment>
<feature type="transmembrane region" description="Helical" evidence="1">
    <location>
        <begin position="32"/>
        <end position="51"/>
    </location>
</feature>
<gene>
    <name evidence="2" type="ORF">AC529_16895</name>
</gene>
<keyword evidence="3" id="KW-1185">Reference proteome</keyword>
<accession>A0A147KE63</accession>
<keyword evidence="1" id="KW-0472">Membrane</keyword>
<organism evidence="2 3">
    <name type="scientific">Thermobifida cellulosilytica TB100</name>
    <dbReference type="NCBI Taxonomy" id="665004"/>
    <lineage>
        <taxon>Bacteria</taxon>
        <taxon>Bacillati</taxon>
        <taxon>Actinomycetota</taxon>
        <taxon>Actinomycetes</taxon>
        <taxon>Streptosporangiales</taxon>
        <taxon>Nocardiopsidaceae</taxon>
        <taxon>Thermobifida</taxon>
    </lineage>
</organism>
<protein>
    <submittedName>
        <fullName evidence="2">Uncharacterized protein</fullName>
    </submittedName>
</protein>
<name>A0A147KE63_THECS</name>
<dbReference type="RefSeq" id="WP_068755510.1">
    <property type="nucleotide sequence ID" value="NZ_KQ950181.1"/>
</dbReference>
<dbReference type="EMBL" id="LGEM01000120">
    <property type="protein sequence ID" value="KUP95558.1"/>
    <property type="molecule type" value="Genomic_DNA"/>
</dbReference>
<keyword evidence="1" id="KW-0812">Transmembrane</keyword>
<evidence type="ECO:0000256" key="1">
    <source>
        <dbReference type="SAM" id="Phobius"/>
    </source>
</evidence>
<dbReference type="PATRIC" id="fig|665004.4.peg.1979"/>
<reference evidence="3" key="1">
    <citation type="journal article" date="2017" name="Acta Aliment.">
        <title>Plant polysaccharide degrading enzyme system of Thermpbifida cellulosilytica TB100 revealed by de novo genome project data.</title>
        <authorList>
            <person name="Toth A."/>
            <person name="Baka E."/>
            <person name="Luzics S."/>
            <person name="Bata-Vidacs I."/>
            <person name="Nagy I."/>
            <person name="Balint B."/>
            <person name="Herceg R."/>
            <person name="Olasz F."/>
            <person name="Wilk T."/>
            <person name="Nagy T."/>
            <person name="Kriszt B."/>
            <person name="Nagy I."/>
            <person name="Kukolya J."/>
        </authorList>
    </citation>
    <scope>NUCLEOTIDE SEQUENCE [LARGE SCALE GENOMIC DNA]</scope>
    <source>
        <strain evidence="3">TB100</strain>
    </source>
</reference>
<proteinExistence type="predicted"/>
<dbReference type="AlphaFoldDB" id="A0A147KE63"/>
<keyword evidence="1" id="KW-1133">Transmembrane helix</keyword>